<keyword evidence="3" id="KW-1185">Reference proteome</keyword>
<organism evidence="2 3">
    <name type="scientific">Marivita geojedonensis</name>
    <dbReference type="NCBI Taxonomy" id="1123756"/>
    <lineage>
        <taxon>Bacteria</taxon>
        <taxon>Pseudomonadati</taxon>
        <taxon>Pseudomonadota</taxon>
        <taxon>Alphaproteobacteria</taxon>
        <taxon>Rhodobacterales</taxon>
        <taxon>Roseobacteraceae</taxon>
        <taxon>Marivita</taxon>
    </lineage>
</organism>
<feature type="transmembrane region" description="Helical" evidence="1">
    <location>
        <begin position="138"/>
        <end position="160"/>
    </location>
</feature>
<keyword evidence="1" id="KW-0812">Transmembrane</keyword>
<keyword evidence="1" id="KW-1133">Transmembrane helix</keyword>
<feature type="transmembrane region" description="Helical" evidence="1">
    <location>
        <begin position="12"/>
        <end position="28"/>
    </location>
</feature>
<dbReference type="EMBL" id="JFKC01000024">
    <property type="protein sequence ID" value="OSQ46120.1"/>
    <property type="molecule type" value="Genomic_DNA"/>
</dbReference>
<keyword evidence="1" id="KW-0472">Membrane</keyword>
<dbReference type="STRING" id="1123756.MGEO_17460"/>
<feature type="transmembrane region" description="Helical" evidence="1">
    <location>
        <begin position="73"/>
        <end position="94"/>
    </location>
</feature>
<feature type="transmembrane region" description="Helical" evidence="1">
    <location>
        <begin position="233"/>
        <end position="259"/>
    </location>
</feature>
<name>A0A1X4NG71_9RHOB</name>
<comment type="caution">
    <text evidence="2">The sequence shown here is derived from an EMBL/GenBank/DDBJ whole genome shotgun (WGS) entry which is preliminary data.</text>
</comment>
<dbReference type="AlphaFoldDB" id="A0A1X4NG71"/>
<dbReference type="Proteomes" id="UP000193926">
    <property type="component" value="Unassembled WGS sequence"/>
</dbReference>
<feature type="transmembrane region" description="Helical" evidence="1">
    <location>
        <begin position="201"/>
        <end position="221"/>
    </location>
</feature>
<proteinExistence type="predicted"/>
<gene>
    <name evidence="2" type="ORF">MGEO_17460</name>
</gene>
<accession>A0A1X4NG71</accession>
<feature type="transmembrane region" description="Helical" evidence="1">
    <location>
        <begin position="34"/>
        <end position="52"/>
    </location>
</feature>
<reference evidence="2 3" key="1">
    <citation type="submission" date="2014-03" db="EMBL/GenBank/DDBJ databases">
        <title>The draft genome sequence of Marivita geojedonensis KCTC 23882.</title>
        <authorList>
            <person name="Lai Q."/>
            <person name="Shao Z."/>
        </authorList>
    </citation>
    <scope>NUCLEOTIDE SEQUENCE [LARGE SCALE GENOMIC DNA]</scope>
    <source>
        <strain evidence="2 3">DPG-138</strain>
    </source>
</reference>
<evidence type="ECO:0000313" key="2">
    <source>
        <dbReference type="EMBL" id="OSQ46120.1"/>
    </source>
</evidence>
<evidence type="ECO:0000256" key="1">
    <source>
        <dbReference type="SAM" id="Phobius"/>
    </source>
</evidence>
<dbReference type="RefSeq" id="WP_233139981.1">
    <property type="nucleotide sequence ID" value="NZ_JFKC01000024.1"/>
</dbReference>
<protein>
    <submittedName>
        <fullName evidence="2">Uncharacterized protein</fullName>
    </submittedName>
</protein>
<evidence type="ECO:0000313" key="3">
    <source>
        <dbReference type="Proteomes" id="UP000193926"/>
    </source>
</evidence>
<sequence length="278" mass="31363">MVKRIIGSAVRALLMALLVAIPSLVLPGTSSDSAQMAALIALVAAVVTFTEYNSEYPTFLEFRNAPPFNRLRFLALFFCVLFASILMATAEAGARNTTTLLESLALWATRLLDFPFSPVRLMSIALNDLPAGFDHETALNVSGLLLTVTMMVLLLFWLHARFIFWPIRKKAFNFWINLPLFDPTSGRDVLFRLKRDAHFNLALGFLLPFLIPAMLRLWIGAFDPSLLMLPEVLIWVLCAWAFLPLTLMMRGIALFRVAVLIEEKRRRAYAQEDELQIA</sequence>